<proteinExistence type="predicted"/>
<dbReference type="GO" id="GO:0005737">
    <property type="term" value="C:cytoplasm"/>
    <property type="evidence" value="ECO:0007669"/>
    <property type="project" value="TreeGrafter"/>
</dbReference>
<dbReference type="InterPro" id="IPR006357">
    <property type="entry name" value="HAD-SF_hydro_IIA"/>
</dbReference>
<dbReference type="GO" id="GO:0004035">
    <property type="term" value="F:alkaline phosphatase activity"/>
    <property type="evidence" value="ECO:0007669"/>
    <property type="project" value="TreeGrafter"/>
</dbReference>
<dbReference type="Gene3D" id="3.40.50.1000">
    <property type="entry name" value="HAD superfamily/HAD-like"/>
    <property type="match status" value="4"/>
</dbReference>
<dbReference type="Pfam" id="PF13344">
    <property type="entry name" value="Hydrolase_6"/>
    <property type="match status" value="1"/>
</dbReference>
<dbReference type="OrthoDB" id="413953at2759"/>
<gene>
    <name evidence="1" type="primary">SPOSA6832_02511</name>
</gene>
<protein>
    <submittedName>
        <fullName evidence="1">SPOSA6832_02511-mRNA-1:cds</fullName>
    </submittedName>
</protein>
<dbReference type="AlphaFoldDB" id="A0A0D6ELI5"/>
<dbReference type="PANTHER" id="PTHR19288">
    <property type="entry name" value="4-NITROPHENYLPHOSPHATASE-RELATED"/>
    <property type="match status" value="1"/>
</dbReference>
<organism evidence="1 2">
    <name type="scientific">Sporidiobolus salmonicolor</name>
    <name type="common">Yeast-like fungus</name>
    <name type="synonym">Sporobolomyces salmonicolor</name>
    <dbReference type="NCBI Taxonomy" id="5005"/>
    <lineage>
        <taxon>Eukaryota</taxon>
        <taxon>Fungi</taxon>
        <taxon>Dikarya</taxon>
        <taxon>Basidiomycota</taxon>
        <taxon>Pucciniomycotina</taxon>
        <taxon>Microbotryomycetes</taxon>
        <taxon>Sporidiobolales</taxon>
        <taxon>Sporidiobolaceae</taxon>
        <taxon>Sporobolomyces</taxon>
    </lineage>
</organism>
<dbReference type="PANTHER" id="PTHR19288:SF46">
    <property type="entry name" value="HALOACID DEHALOGENASE-LIKE HYDROLASE DOMAIN-CONTAINING PROTEIN 2"/>
    <property type="match status" value="1"/>
</dbReference>
<name>A0A0D6ELI5_SPOSA</name>
<dbReference type="InterPro" id="IPR036412">
    <property type="entry name" value="HAD-like_sf"/>
</dbReference>
<keyword evidence="2" id="KW-1185">Reference proteome</keyword>
<feature type="non-terminal residue" evidence="1">
    <location>
        <position position="1"/>
    </location>
</feature>
<evidence type="ECO:0000313" key="2">
    <source>
        <dbReference type="Proteomes" id="UP000243876"/>
    </source>
</evidence>
<reference evidence="2" key="1">
    <citation type="submission" date="2015-02" db="EMBL/GenBank/DDBJ databases">
        <authorList>
            <person name="Gon?alves P."/>
        </authorList>
    </citation>
    <scope>NUCLEOTIDE SEQUENCE [LARGE SCALE GENOMIC DNA]</scope>
</reference>
<sequence length="386" mass="42382">MTAVDLPPNVQPGPVEIANALQAKELLDRYDTILFDEQYIDGNYMYQCDGVIWTGPAGDKLTADISETIVYLRSLNKRIAFITNNATSSRAAYVRKFAGFGIDVHIDEIFTCGSATASFVREVVLPERRAKGQQEGIYLIGQAAMEEELKAEGLQWTGGTDAEDDVLLEPQNFDSIRPNVNIGIVIYAFQMRSSSAFLIPRGFHVSLESMLPPPPSLHLPRRSFRANTASHHSPQVNYKQLAKAYNYLTSNPGCQLILTNDDQSFLLPHGGYAPGEGAISSVLVCALRKGVKPTIVGKPHQPLLDIVHRSLDFTSSRTLFIGDRLDTDVLFAKRGKIDSMLVWTGISKPIDLVGLSSDKEPEWTCESVGRLLDARTVANGATAVKN</sequence>
<dbReference type="InterPro" id="IPR023214">
    <property type="entry name" value="HAD_sf"/>
</dbReference>
<dbReference type="SUPFAM" id="SSF56784">
    <property type="entry name" value="HAD-like"/>
    <property type="match status" value="1"/>
</dbReference>
<dbReference type="GO" id="GO:0008967">
    <property type="term" value="F:phosphoglycolate phosphatase activity"/>
    <property type="evidence" value="ECO:0007669"/>
    <property type="project" value="TreeGrafter"/>
</dbReference>
<evidence type="ECO:0000313" key="1">
    <source>
        <dbReference type="EMBL" id="CEQ40872.1"/>
    </source>
</evidence>
<dbReference type="EMBL" id="CENE01000009">
    <property type="protein sequence ID" value="CEQ40872.1"/>
    <property type="molecule type" value="Genomic_DNA"/>
</dbReference>
<dbReference type="Pfam" id="PF13242">
    <property type="entry name" value="Hydrolase_like"/>
    <property type="match status" value="1"/>
</dbReference>
<dbReference type="Proteomes" id="UP000243876">
    <property type="component" value="Unassembled WGS sequence"/>
</dbReference>
<accession>A0A0D6ELI5</accession>